<name>A0A1H7LSB1_STRJI</name>
<sequence length="186" mass="20316">MRLFLAVVPPEPVLRELDAVVQPLRGLPESAGLRWTGTEGWHLTLAFLGQVENADVEALEPRLERVAHRHPAHVLRIARGGRFGDRVLWAGVGGDTHALRRLAESTVAAVRHTGMAVDERPFRGHLTLARAGTVRADLKPLAAALADFEGSEWTADSLRLMRSHLGAGPAHYETIGEWKLTGSPRV</sequence>
<dbReference type="GO" id="GO:0008664">
    <property type="term" value="F:RNA 2',3'-cyclic 3'-phosphodiesterase activity"/>
    <property type="evidence" value="ECO:0007669"/>
    <property type="project" value="UniProtKB-EC"/>
</dbReference>
<feature type="short sequence motif" description="HXTX 1" evidence="2">
    <location>
        <begin position="42"/>
        <end position="45"/>
    </location>
</feature>
<dbReference type="InterPro" id="IPR009097">
    <property type="entry name" value="Cyclic_Pdiesterase"/>
</dbReference>
<protein>
    <recommendedName>
        <fullName evidence="2">RNA 2',3'-cyclic phosphodiesterase</fullName>
        <shortName evidence="2">RNA 2',3'-CPDase</shortName>
        <ecNumber evidence="2">3.1.4.58</ecNumber>
    </recommendedName>
</protein>
<feature type="short sequence motif" description="HXTX 2" evidence="2">
    <location>
        <begin position="125"/>
        <end position="128"/>
    </location>
</feature>
<dbReference type="AlphaFoldDB" id="A0A1H7LSB1"/>
<reference evidence="5" key="1">
    <citation type="submission" date="2016-10" db="EMBL/GenBank/DDBJ databases">
        <authorList>
            <person name="Varghese N."/>
        </authorList>
    </citation>
    <scope>NUCLEOTIDE SEQUENCE [LARGE SCALE GENOMIC DNA]</scope>
    <source>
        <strain evidence="5">DSM 45096 / BCRC 16803 / CGMCC 4.1857 / CIP 109030 / JCM 12277 / KCTC 19219 / NBRC 100920 / 33214</strain>
    </source>
</reference>
<dbReference type="GO" id="GO:0016874">
    <property type="term" value="F:ligase activity"/>
    <property type="evidence" value="ECO:0007669"/>
    <property type="project" value="UniProtKB-KW"/>
</dbReference>
<feature type="active site" description="Proton acceptor" evidence="2">
    <location>
        <position position="125"/>
    </location>
</feature>
<feature type="active site" description="Proton donor" evidence="2">
    <location>
        <position position="42"/>
    </location>
</feature>
<comment type="similarity">
    <text evidence="2">Belongs to the 2H phosphoesterase superfamily. ThpR family.</text>
</comment>
<dbReference type="PANTHER" id="PTHR35561:SF1">
    <property type="entry name" value="RNA 2',3'-CYCLIC PHOSPHODIESTERASE"/>
    <property type="match status" value="1"/>
</dbReference>
<gene>
    <name evidence="4" type="ORF">SAMN05414137_10520</name>
</gene>
<dbReference type="Proteomes" id="UP000183015">
    <property type="component" value="Unassembled WGS sequence"/>
</dbReference>
<keyword evidence="4" id="KW-0436">Ligase</keyword>
<dbReference type="EMBL" id="FOAZ01000005">
    <property type="protein sequence ID" value="SEL01833.1"/>
    <property type="molecule type" value="Genomic_DNA"/>
</dbReference>
<dbReference type="EC" id="3.1.4.58" evidence="2"/>
<dbReference type="Gene3D" id="3.90.1140.10">
    <property type="entry name" value="Cyclic phosphodiesterase"/>
    <property type="match status" value="1"/>
</dbReference>
<comment type="catalytic activity">
    <reaction evidence="2">
        <text>a 3'-end 2',3'-cyclophospho-ribonucleotide-RNA + H2O = a 3'-end 2'-phospho-ribonucleotide-RNA + H(+)</text>
        <dbReference type="Rhea" id="RHEA:11828"/>
        <dbReference type="Rhea" id="RHEA-COMP:10464"/>
        <dbReference type="Rhea" id="RHEA-COMP:17353"/>
        <dbReference type="ChEBI" id="CHEBI:15377"/>
        <dbReference type="ChEBI" id="CHEBI:15378"/>
        <dbReference type="ChEBI" id="CHEBI:83064"/>
        <dbReference type="ChEBI" id="CHEBI:173113"/>
        <dbReference type="EC" id="3.1.4.58"/>
    </reaction>
</comment>
<evidence type="ECO:0000256" key="1">
    <source>
        <dbReference type="ARBA" id="ARBA00022801"/>
    </source>
</evidence>
<keyword evidence="5" id="KW-1185">Reference proteome</keyword>
<dbReference type="RefSeq" id="WP_042455752.1">
    <property type="nucleotide sequence ID" value="NZ_BBPN01000038.1"/>
</dbReference>
<evidence type="ECO:0000313" key="5">
    <source>
        <dbReference type="Proteomes" id="UP000183015"/>
    </source>
</evidence>
<dbReference type="SUPFAM" id="SSF55144">
    <property type="entry name" value="LigT-like"/>
    <property type="match status" value="1"/>
</dbReference>
<dbReference type="PANTHER" id="PTHR35561">
    <property type="entry name" value="RNA 2',3'-CYCLIC PHOSPHODIESTERASE"/>
    <property type="match status" value="1"/>
</dbReference>
<dbReference type="STRING" id="235985.SAMN05414137_10520"/>
<evidence type="ECO:0000259" key="3">
    <source>
        <dbReference type="Pfam" id="PF02834"/>
    </source>
</evidence>
<dbReference type="GO" id="GO:0004113">
    <property type="term" value="F:2',3'-cyclic-nucleotide 3'-phosphodiesterase activity"/>
    <property type="evidence" value="ECO:0007669"/>
    <property type="project" value="InterPro"/>
</dbReference>
<dbReference type="eggNOG" id="COG1514">
    <property type="taxonomic scope" value="Bacteria"/>
</dbReference>
<dbReference type="Pfam" id="PF02834">
    <property type="entry name" value="LigT_PEase"/>
    <property type="match status" value="2"/>
</dbReference>
<accession>A0A1H7LSB1</accession>
<proteinExistence type="inferred from homology"/>
<dbReference type="HAMAP" id="MF_01940">
    <property type="entry name" value="RNA_CPDase"/>
    <property type="match status" value="1"/>
</dbReference>
<feature type="domain" description="Phosphoesterase HXTX" evidence="3">
    <location>
        <begin position="9"/>
        <end position="88"/>
    </location>
</feature>
<feature type="domain" description="Phosphoesterase HXTX" evidence="3">
    <location>
        <begin position="98"/>
        <end position="170"/>
    </location>
</feature>
<dbReference type="OrthoDB" id="9787070at2"/>
<evidence type="ECO:0000256" key="2">
    <source>
        <dbReference type="HAMAP-Rule" id="MF_01940"/>
    </source>
</evidence>
<keyword evidence="1 2" id="KW-0378">Hydrolase</keyword>
<comment type="function">
    <text evidence="2">Hydrolyzes RNA 2',3'-cyclic phosphodiester to an RNA 2'-phosphomonoester.</text>
</comment>
<dbReference type="InterPro" id="IPR004175">
    <property type="entry name" value="RNA_CPDase"/>
</dbReference>
<dbReference type="InterPro" id="IPR014051">
    <property type="entry name" value="Phosphoesterase_HXTX"/>
</dbReference>
<organism evidence="4 5">
    <name type="scientific">Streptacidiphilus jiangxiensis</name>
    <dbReference type="NCBI Taxonomy" id="235985"/>
    <lineage>
        <taxon>Bacteria</taxon>
        <taxon>Bacillati</taxon>
        <taxon>Actinomycetota</taxon>
        <taxon>Actinomycetes</taxon>
        <taxon>Kitasatosporales</taxon>
        <taxon>Streptomycetaceae</taxon>
        <taxon>Streptacidiphilus</taxon>
    </lineage>
</organism>
<dbReference type="NCBIfam" id="TIGR02258">
    <property type="entry name" value="2_5_ligase"/>
    <property type="match status" value="1"/>
</dbReference>
<evidence type="ECO:0000313" key="4">
    <source>
        <dbReference type="EMBL" id="SEL01833.1"/>
    </source>
</evidence>